<evidence type="ECO:0000313" key="1">
    <source>
        <dbReference type="EMBL" id="ADR24900.1"/>
    </source>
</evidence>
<protein>
    <submittedName>
        <fullName evidence="1">Uncharacterized protein</fullName>
    </submittedName>
</protein>
<dbReference type="RefSeq" id="WP_013456130.1">
    <property type="nucleotide sequence ID" value="NC_014760.1"/>
</dbReference>
<dbReference type="GeneID" id="31507851"/>
<dbReference type="OrthoDB" id="398965at2"/>
<gene>
    <name evidence="1" type="ordered locus">MBOVPG45_0500</name>
</gene>
<proteinExistence type="predicted"/>
<reference evidence="1 2" key="1">
    <citation type="journal article" date="2011" name="Infect. Immun.">
        <title>Complete genome sequence of Mycoplasma bovis type strain PG45 (ATCC 25523).</title>
        <authorList>
            <person name="Wise K.S."/>
            <person name="Calcutt M.J."/>
            <person name="Foecking M.F."/>
            <person name="Roske K."/>
            <person name="Madupu R."/>
            <person name="Methe B.A."/>
        </authorList>
    </citation>
    <scope>NUCLEOTIDE SEQUENCE [LARGE SCALE GENOMIC DNA]</scope>
    <source>
        <strain evidence="2">ATCC 25523 / DSM 22781 / NCTC 10131 / PG45</strain>
    </source>
</reference>
<dbReference type="KEGG" id="mbv:MBOVPG45_0500"/>
<organism evidence="1 2">
    <name type="scientific">Mycoplasmopsis bovis (strain ATCC 25523 / DSM 22781 / NCTC 10131 / PG45)</name>
    <name type="common">Mycoplasma bovis</name>
    <dbReference type="NCBI Taxonomy" id="289397"/>
    <lineage>
        <taxon>Bacteria</taxon>
        <taxon>Bacillati</taxon>
        <taxon>Mycoplasmatota</taxon>
        <taxon>Mycoplasmoidales</taxon>
        <taxon>Metamycoplasmataceae</taxon>
        <taxon>Mycoplasmopsis</taxon>
    </lineage>
</organism>
<dbReference type="EMBL" id="CP002188">
    <property type="protein sequence ID" value="ADR24900.1"/>
    <property type="molecule type" value="Genomic_DNA"/>
</dbReference>
<accession>A0A454APE7</accession>
<dbReference type="NCBIfam" id="NF046006">
    <property type="entry name" value="MAG6450_fam"/>
    <property type="match status" value="1"/>
</dbReference>
<name>A0A454APE7_MYCBG</name>
<dbReference type="AlphaFoldDB" id="A0A454APE7"/>
<dbReference type="Proteomes" id="UP000008713">
    <property type="component" value="Chromosome"/>
</dbReference>
<sequence length="129" mass="15585">MNKKLTSELNLNKKTNLFHTNKEIVFKFAIVNKLDNGYDFKSLDLDGLKKFNNFVNDILEKKMTISQVEKTYMRKRFKPLVKRHIEEQDMDVREIHLGKDQQKFRLFGYFNENNYFVLTKIDSKHNFNE</sequence>
<evidence type="ECO:0000313" key="2">
    <source>
        <dbReference type="Proteomes" id="UP000008713"/>
    </source>
</evidence>